<dbReference type="Proteomes" id="UP000054018">
    <property type="component" value="Unassembled WGS sequence"/>
</dbReference>
<evidence type="ECO:0000256" key="1">
    <source>
        <dbReference type="SAM" id="MobiDB-lite"/>
    </source>
</evidence>
<keyword evidence="3" id="KW-1185">Reference proteome</keyword>
<feature type="compositionally biased region" description="Polar residues" evidence="1">
    <location>
        <begin position="68"/>
        <end position="87"/>
    </location>
</feature>
<name>A0A0C9ZWS4_9AGAM</name>
<sequence length="114" mass="12939">MQQKEASRPSDQLLGKPVRVVIPVQVSDSAKREQKWRLVGCNHHLSQNAFELSRTDWECVSLLYPSKMRSSSSGSTAVNVASPTRQKQVMRPRRPQRCRHSGINIRGYTFSSIT</sequence>
<organism evidence="2 3">
    <name type="scientific">Pisolithus microcarpus 441</name>
    <dbReference type="NCBI Taxonomy" id="765257"/>
    <lineage>
        <taxon>Eukaryota</taxon>
        <taxon>Fungi</taxon>
        <taxon>Dikarya</taxon>
        <taxon>Basidiomycota</taxon>
        <taxon>Agaricomycotina</taxon>
        <taxon>Agaricomycetes</taxon>
        <taxon>Agaricomycetidae</taxon>
        <taxon>Boletales</taxon>
        <taxon>Sclerodermatineae</taxon>
        <taxon>Pisolithaceae</taxon>
        <taxon>Pisolithus</taxon>
    </lineage>
</organism>
<evidence type="ECO:0000313" key="3">
    <source>
        <dbReference type="Proteomes" id="UP000054018"/>
    </source>
</evidence>
<feature type="region of interest" description="Disordered" evidence="1">
    <location>
        <begin position="68"/>
        <end position="96"/>
    </location>
</feature>
<reference evidence="2 3" key="1">
    <citation type="submission" date="2014-04" db="EMBL/GenBank/DDBJ databases">
        <authorList>
            <consortium name="DOE Joint Genome Institute"/>
            <person name="Kuo A."/>
            <person name="Kohler A."/>
            <person name="Costa M.D."/>
            <person name="Nagy L.G."/>
            <person name="Floudas D."/>
            <person name="Copeland A."/>
            <person name="Barry K.W."/>
            <person name="Cichocki N."/>
            <person name="Veneault-Fourrey C."/>
            <person name="LaButti K."/>
            <person name="Lindquist E.A."/>
            <person name="Lipzen A."/>
            <person name="Lundell T."/>
            <person name="Morin E."/>
            <person name="Murat C."/>
            <person name="Sun H."/>
            <person name="Tunlid A."/>
            <person name="Henrissat B."/>
            <person name="Grigoriev I.V."/>
            <person name="Hibbett D.S."/>
            <person name="Martin F."/>
            <person name="Nordberg H.P."/>
            <person name="Cantor M.N."/>
            <person name="Hua S.X."/>
        </authorList>
    </citation>
    <scope>NUCLEOTIDE SEQUENCE [LARGE SCALE GENOMIC DNA]</scope>
    <source>
        <strain evidence="2 3">441</strain>
    </source>
</reference>
<protein>
    <submittedName>
        <fullName evidence="2">Uncharacterized protein</fullName>
    </submittedName>
</protein>
<evidence type="ECO:0000313" key="2">
    <source>
        <dbReference type="EMBL" id="KIK26682.1"/>
    </source>
</evidence>
<proteinExistence type="predicted"/>
<dbReference type="HOGENOM" id="CLU_2122020_0_0_1"/>
<gene>
    <name evidence="2" type="ORF">PISMIDRAFT_243502</name>
</gene>
<reference evidence="3" key="2">
    <citation type="submission" date="2015-01" db="EMBL/GenBank/DDBJ databases">
        <title>Evolutionary Origins and Diversification of the Mycorrhizal Mutualists.</title>
        <authorList>
            <consortium name="DOE Joint Genome Institute"/>
            <consortium name="Mycorrhizal Genomics Consortium"/>
            <person name="Kohler A."/>
            <person name="Kuo A."/>
            <person name="Nagy L.G."/>
            <person name="Floudas D."/>
            <person name="Copeland A."/>
            <person name="Barry K.W."/>
            <person name="Cichocki N."/>
            <person name="Veneault-Fourrey C."/>
            <person name="LaButti K."/>
            <person name="Lindquist E.A."/>
            <person name="Lipzen A."/>
            <person name="Lundell T."/>
            <person name="Morin E."/>
            <person name="Murat C."/>
            <person name="Riley R."/>
            <person name="Ohm R."/>
            <person name="Sun H."/>
            <person name="Tunlid A."/>
            <person name="Henrissat B."/>
            <person name="Grigoriev I.V."/>
            <person name="Hibbett D.S."/>
            <person name="Martin F."/>
        </authorList>
    </citation>
    <scope>NUCLEOTIDE SEQUENCE [LARGE SCALE GENOMIC DNA]</scope>
    <source>
        <strain evidence="3">441</strain>
    </source>
</reference>
<dbReference type="AlphaFoldDB" id="A0A0C9ZWS4"/>
<accession>A0A0C9ZWS4</accession>
<dbReference type="EMBL" id="KN833700">
    <property type="protein sequence ID" value="KIK26682.1"/>
    <property type="molecule type" value="Genomic_DNA"/>
</dbReference>